<evidence type="ECO:0000256" key="5">
    <source>
        <dbReference type="PROSITE-ProRule" id="PRU01240"/>
    </source>
</evidence>
<evidence type="ECO:0000256" key="3">
    <source>
        <dbReference type="ARBA" id="ARBA00022801"/>
    </source>
</evidence>
<dbReference type="EMBL" id="FNON01000005">
    <property type="protein sequence ID" value="SDY41944.1"/>
    <property type="molecule type" value="Genomic_DNA"/>
</dbReference>
<dbReference type="InterPro" id="IPR050131">
    <property type="entry name" value="Peptidase_S8_subtilisin-like"/>
</dbReference>
<gene>
    <name evidence="7" type="ORF">SAMN05421504_105498</name>
</gene>
<dbReference type="PANTHER" id="PTHR43806">
    <property type="entry name" value="PEPTIDASE S8"/>
    <property type="match status" value="1"/>
</dbReference>
<dbReference type="GO" id="GO:0006508">
    <property type="term" value="P:proteolysis"/>
    <property type="evidence" value="ECO:0007669"/>
    <property type="project" value="UniProtKB-KW"/>
</dbReference>
<dbReference type="InterPro" id="IPR000209">
    <property type="entry name" value="Peptidase_S8/S53_dom"/>
</dbReference>
<dbReference type="GO" id="GO:0004252">
    <property type="term" value="F:serine-type endopeptidase activity"/>
    <property type="evidence" value="ECO:0007669"/>
    <property type="project" value="UniProtKB-UniRule"/>
</dbReference>
<evidence type="ECO:0000313" key="8">
    <source>
        <dbReference type="Proteomes" id="UP000199515"/>
    </source>
</evidence>
<evidence type="ECO:0000259" key="6">
    <source>
        <dbReference type="Pfam" id="PF00082"/>
    </source>
</evidence>
<evidence type="ECO:0000256" key="4">
    <source>
        <dbReference type="ARBA" id="ARBA00022825"/>
    </source>
</evidence>
<feature type="active site" description="Charge relay system" evidence="5">
    <location>
        <position position="154"/>
    </location>
</feature>
<dbReference type="InterPro" id="IPR036852">
    <property type="entry name" value="Peptidase_S8/S53_dom_sf"/>
</dbReference>
<dbReference type="AlphaFoldDB" id="A0A1H3JRQ3"/>
<feature type="domain" description="Peptidase S8/S53" evidence="6">
    <location>
        <begin position="145"/>
        <end position="376"/>
    </location>
</feature>
<feature type="active site" description="Charge relay system" evidence="5">
    <location>
        <position position="359"/>
    </location>
</feature>
<accession>A0A1H3JRQ3</accession>
<reference evidence="7 8" key="1">
    <citation type="submission" date="2016-10" db="EMBL/GenBank/DDBJ databases">
        <authorList>
            <person name="de Groot N.N."/>
        </authorList>
    </citation>
    <scope>NUCLEOTIDE SEQUENCE [LARGE SCALE GENOMIC DNA]</scope>
    <source>
        <strain evidence="7 8">CPCC 202699</strain>
    </source>
</reference>
<name>A0A1H3JRQ3_9PSEU</name>
<keyword evidence="3 5" id="KW-0378">Hydrolase</keyword>
<dbReference type="InterPro" id="IPR023828">
    <property type="entry name" value="Peptidase_S8_Ser-AS"/>
</dbReference>
<dbReference type="RefSeq" id="WP_091292772.1">
    <property type="nucleotide sequence ID" value="NZ_FNON01000005.1"/>
</dbReference>
<dbReference type="SUPFAM" id="SSF52743">
    <property type="entry name" value="Subtilisin-like"/>
    <property type="match status" value="1"/>
</dbReference>
<proteinExistence type="inferred from homology"/>
<keyword evidence="4 5" id="KW-0720">Serine protease</keyword>
<dbReference type="PROSITE" id="PS51892">
    <property type="entry name" value="SUBTILASE"/>
    <property type="match status" value="1"/>
</dbReference>
<feature type="active site" description="Charge relay system" evidence="5">
    <location>
        <position position="191"/>
    </location>
</feature>
<dbReference type="PANTHER" id="PTHR43806:SF11">
    <property type="entry name" value="CEREVISIN-RELATED"/>
    <property type="match status" value="1"/>
</dbReference>
<organism evidence="7 8">
    <name type="scientific">Amycolatopsis xylanica</name>
    <dbReference type="NCBI Taxonomy" id="589385"/>
    <lineage>
        <taxon>Bacteria</taxon>
        <taxon>Bacillati</taxon>
        <taxon>Actinomycetota</taxon>
        <taxon>Actinomycetes</taxon>
        <taxon>Pseudonocardiales</taxon>
        <taxon>Pseudonocardiaceae</taxon>
        <taxon>Amycolatopsis</taxon>
    </lineage>
</organism>
<keyword evidence="8" id="KW-1185">Reference proteome</keyword>
<keyword evidence="2 5" id="KW-0645">Protease</keyword>
<dbReference type="InterPro" id="IPR015500">
    <property type="entry name" value="Peptidase_S8_subtilisin-rel"/>
</dbReference>
<comment type="similarity">
    <text evidence="1 5">Belongs to the peptidase S8 family.</text>
</comment>
<evidence type="ECO:0000256" key="1">
    <source>
        <dbReference type="ARBA" id="ARBA00011073"/>
    </source>
</evidence>
<protein>
    <submittedName>
        <fullName evidence="7">Subtilase family protein</fullName>
    </submittedName>
</protein>
<dbReference type="OrthoDB" id="5177045at2"/>
<evidence type="ECO:0000256" key="2">
    <source>
        <dbReference type="ARBA" id="ARBA00022670"/>
    </source>
</evidence>
<dbReference type="Pfam" id="PF00082">
    <property type="entry name" value="Peptidase_S8"/>
    <property type="match status" value="1"/>
</dbReference>
<dbReference type="Proteomes" id="UP000199515">
    <property type="component" value="Unassembled WGS sequence"/>
</dbReference>
<sequence>MSSEEKPRPRRTRLEAQIELILAKLSDPERNRRVGAAPSDWREKDEIEYLYHEEHCLVRDEDLARLQAIVGGEPVDHMMNGVTLLWVEGSDVPEMMREVDARLGVGVATPNHVLSITPVHCCPATEPEVTAACKPDPGVCPGDAGDGIVVSVVDTGLLASAPAEHAWLSGVTGDIENPFGPGNLIQPYAGHGTFIAGVVRCMAPRSTVIVEAGLRNAGAQFESEIVKGLDATLNEMPDVISLSAGGRTRDNLPLLGFEVFYQNRLRHYKGVVLVAAAGNDGDRGPFWPAAFPWAVSVGALSANWRTRASFSDFGGWVDVYAPGEQLVNAYATGTFVCEEPPHAGERREFTGLARWSGTSFSTPLVAGLIAARMSRTGENGRQAADALLAAARAAALPGVGPVLLPCADGEPPAHPHHCCH</sequence>
<dbReference type="Gene3D" id="3.40.50.200">
    <property type="entry name" value="Peptidase S8/S53 domain"/>
    <property type="match status" value="1"/>
</dbReference>
<dbReference type="PROSITE" id="PS00138">
    <property type="entry name" value="SUBTILASE_SER"/>
    <property type="match status" value="1"/>
</dbReference>
<evidence type="ECO:0000313" key="7">
    <source>
        <dbReference type="EMBL" id="SDY41944.1"/>
    </source>
</evidence>
<dbReference type="PRINTS" id="PR00723">
    <property type="entry name" value="SUBTILISIN"/>
</dbReference>
<dbReference type="STRING" id="589385.SAMN05421504_105498"/>
<dbReference type="CDD" id="cd00306">
    <property type="entry name" value="Peptidases_S8_S53"/>
    <property type="match status" value="1"/>
</dbReference>